<accession>A0AAD9ECW9</accession>
<proteinExistence type="predicted"/>
<feature type="compositionally biased region" description="Polar residues" evidence="1">
    <location>
        <begin position="13"/>
        <end position="26"/>
    </location>
</feature>
<dbReference type="AlphaFoldDB" id="A0AAD9ECW9"/>
<dbReference type="Proteomes" id="UP001243330">
    <property type="component" value="Unassembled WGS sequence"/>
</dbReference>
<protein>
    <submittedName>
        <fullName evidence="2">Uncharacterized protein</fullName>
    </submittedName>
</protein>
<organism evidence="2 3">
    <name type="scientific">Colletotrichum chrysophilum</name>
    <dbReference type="NCBI Taxonomy" id="1836956"/>
    <lineage>
        <taxon>Eukaryota</taxon>
        <taxon>Fungi</taxon>
        <taxon>Dikarya</taxon>
        <taxon>Ascomycota</taxon>
        <taxon>Pezizomycotina</taxon>
        <taxon>Sordariomycetes</taxon>
        <taxon>Hypocreomycetidae</taxon>
        <taxon>Glomerellales</taxon>
        <taxon>Glomerellaceae</taxon>
        <taxon>Colletotrichum</taxon>
        <taxon>Colletotrichum gloeosporioides species complex</taxon>
    </lineage>
</organism>
<evidence type="ECO:0000313" key="2">
    <source>
        <dbReference type="EMBL" id="KAK1846524.1"/>
    </source>
</evidence>
<evidence type="ECO:0000256" key="1">
    <source>
        <dbReference type="SAM" id="MobiDB-lite"/>
    </source>
</evidence>
<name>A0AAD9ECW9_9PEZI</name>
<reference evidence="2" key="1">
    <citation type="submission" date="2023-01" db="EMBL/GenBank/DDBJ databases">
        <title>Colletotrichum chrysophilum M932 genome sequence.</title>
        <authorList>
            <person name="Baroncelli R."/>
        </authorList>
    </citation>
    <scope>NUCLEOTIDE SEQUENCE</scope>
    <source>
        <strain evidence="2">M932</strain>
    </source>
</reference>
<dbReference type="EMBL" id="JAQOWY010000233">
    <property type="protein sequence ID" value="KAK1846524.1"/>
    <property type="molecule type" value="Genomic_DNA"/>
</dbReference>
<feature type="compositionally biased region" description="Basic residues" evidence="1">
    <location>
        <begin position="54"/>
        <end position="64"/>
    </location>
</feature>
<keyword evidence="3" id="KW-1185">Reference proteome</keyword>
<feature type="region of interest" description="Disordered" evidence="1">
    <location>
        <begin position="1"/>
        <end position="91"/>
    </location>
</feature>
<comment type="caution">
    <text evidence="2">The sequence shown here is derived from an EMBL/GenBank/DDBJ whole genome shotgun (WGS) entry which is preliminary data.</text>
</comment>
<gene>
    <name evidence="2" type="ORF">CCHR01_10862</name>
</gene>
<evidence type="ECO:0000313" key="3">
    <source>
        <dbReference type="Proteomes" id="UP001243330"/>
    </source>
</evidence>
<sequence length="91" mass="9959">MDPSSLGTGAPTRETTALKTRQSQHPISGRPRQGTPDHTPENPITNEPLPPHPSRGKNWRKHMKQITQLHPSELAGPLKPGPGHAIAYRPL</sequence>